<comment type="caution">
    <text evidence="1">The sequence shown here is derived from an EMBL/GenBank/DDBJ whole genome shotgun (WGS) entry which is preliminary data.</text>
</comment>
<organism evidence="1">
    <name type="scientific">marine sediment metagenome</name>
    <dbReference type="NCBI Taxonomy" id="412755"/>
    <lineage>
        <taxon>unclassified sequences</taxon>
        <taxon>metagenomes</taxon>
        <taxon>ecological metagenomes</taxon>
    </lineage>
</organism>
<protein>
    <submittedName>
        <fullName evidence="1">Uncharacterized protein</fullName>
    </submittedName>
</protein>
<name>X0UF24_9ZZZZ</name>
<reference evidence="1" key="1">
    <citation type="journal article" date="2014" name="Front. Microbiol.">
        <title>High frequency of phylogenetically diverse reductive dehalogenase-homologous genes in deep subseafloor sedimentary metagenomes.</title>
        <authorList>
            <person name="Kawai M."/>
            <person name="Futagami T."/>
            <person name="Toyoda A."/>
            <person name="Takaki Y."/>
            <person name="Nishi S."/>
            <person name="Hori S."/>
            <person name="Arai W."/>
            <person name="Tsubouchi T."/>
            <person name="Morono Y."/>
            <person name="Uchiyama I."/>
            <person name="Ito T."/>
            <person name="Fujiyama A."/>
            <person name="Inagaki F."/>
            <person name="Takami H."/>
        </authorList>
    </citation>
    <scope>NUCLEOTIDE SEQUENCE</scope>
    <source>
        <strain evidence="1">Expedition CK06-06</strain>
    </source>
</reference>
<evidence type="ECO:0000313" key="1">
    <source>
        <dbReference type="EMBL" id="GAF98962.1"/>
    </source>
</evidence>
<sequence length="100" mass="11705">MIKFSKRQKKVDEKQLILVQILQSSQAIQRELTAMRGDSKSKEFSIQEDVAKMSEELAKLTKMIYDMVESLSKYFKLEVEFMEKEKEKSAKKPSPHDAIF</sequence>
<dbReference type="AlphaFoldDB" id="X0UF24"/>
<accession>X0UF24</accession>
<gene>
    <name evidence="1" type="ORF">S01H1_22050</name>
</gene>
<proteinExistence type="predicted"/>
<dbReference type="EMBL" id="BARS01012354">
    <property type="protein sequence ID" value="GAF98962.1"/>
    <property type="molecule type" value="Genomic_DNA"/>
</dbReference>